<accession>A0A8H7DGW1</accession>
<dbReference type="Proteomes" id="UP000620124">
    <property type="component" value="Unassembled WGS sequence"/>
</dbReference>
<dbReference type="OrthoDB" id="3103250at2759"/>
<organism evidence="1 2">
    <name type="scientific">Mycena venus</name>
    <dbReference type="NCBI Taxonomy" id="2733690"/>
    <lineage>
        <taxon>Eukaryota</taxon>
        <taxon>Fungi</taxon>
        <taxon>Dikarya</taxon>
        <taxon>Basidiomycota</taxon>
        <taxon>Agaricomycotina</taxon>
        <taxon>Agaricomycetes</taxon>
        <taxon>Agaricomycetidae</taxon>
        <taxon>Agaricales</taxon>
        <taxon>Marasmiineae</taxon>
        <taxon>Mycenaceae</taxon>
        <taxon>Mycena</taxon>
    </lineage>
</organism>
<keyword evidence="2" id="KW-1185">Reference proteome</keyword>
<proteinExistence type="predicted"/>
<evidence type="ECO:0000313" key="1">
    <source>
        <dbReference type="EMBL" id="KAF7371773.1"/>
    </source>
</evidence>
<protein>
    <submittedName>
        <fullName evidence="1">Uncharacterized protein</fullName>
    </submittedName>
</protein>
<reference evidence="1" key="1">
    <citation type="submission" date="2020-05" db="EMBL/GenBank/DDBJ databases">
        <title>Mycena genomes resolve the evolution of fungal bioluminescence.</title>
        <authorList>
            <person name="Tsai I.J."/>
        </authorList>
    </citation>
    <scope>NUCLEOTIDE SEQUENCE</scope>
    <source>
        <strain evidence="1">CCC161011</strain>
    </source>
</reference>
<dbReference type="EMBL" id="JACAZI010000001">
    <property type="protein sequence ID" value="KAF7371773.1"/>
    <property type="molecule type" value="Genomic_DNA"/>
</dbReference>
<comment type="caution">
    <text evidence="1">The sequence shown here is derived from an EMBL/GenBank/DDBJ whole genome shotgun (WGS) entry which is preliminary data.</text>
</comment>
<sequence length="147" mass="16537">MSDKPFLKTTSKPNADRKTFTNLVYLIRGTQAQSPVCSFQSQSFVTAEWWVLGAVIKSGYIGFDNGSLEKLTIKNFGFEGSPERQTILWPSEWSITHVACSSGVLLFYNAIAGDWRSWTAWSDLHTAAFGPENLEDDELTENEEMDE</sequence>
<dbReference type="AlphaFoldDB" id="A0A8H7DGW1"/>
<evidence type="ECO:0000313" key="2">
    <source>
        <dbReference type="Proteomes" id="UP000620124"/>
    </source>
</evidence>
<name>A0A8H7DGW1_9AGAR</name>
<gene>
    <name evidence="1" type="ORF">MVEN_00033900</name>
</gene>